<dbReference type="PATRIC" id="fig|1365253.3.peg.266"/>
<comment type="caution">
    <text evidence="1">The sequence shown here is derived from an EMBL/GenBank/DDBJ whole genome shotgun (WGS) entry which is preliminary data.</text>
</comment>
<accession>A0A167HTW0</accession>
<reference evidence="1 2" key="1">
    <citation type="submission" date="2013-07" db="EMBL/GenBank/DDBJ databases">
        <title>Comparative Genomic and Metabolomic Analysis of Twelve Strains of Pseudoalteromonas luteoviolacea.</title>
        <authorList>
            <person name="Vynne N.G."/>
            <person name="Mansson M."/>
            <person name="Gram L."/>
        </authorList>
    </citation>
    <scope>NUCLEOTIDE SEQUENCE [LARGE SCALE GENOMIC DNA]</scope>
    <source>
        <strain evidence="1 2">NCIMB 1942</strain>
    </source>
</reference>
<sequence length="133" mass="14610">MSMELQENTPLTLPLFLLDDELESRDIDSPDMQISVNLTADLLANLCQNPAPEQSISIPLESYELQDIEASYTVLMASGHQAQLLLNHGPVLSAVLSPADADALFVSPPIDMMPTFDLGLDDEEDNDNERPEN</sequence>
<evidence type="ECO:0000313" key="1">
    <source>
        <dbReference type="EMBL" id="KZN58521.1"/>
    </source>
</evidence>
<dbReference type="Proteomes" id="UP000076587">
    <property type="component" value="Unassembled WGS sequence"/>
</dbReference>
<dbReference type="AlphaFoldDB" id="A0A167HTW0"/>
<organism evidence="1 2">
    <name type="scientific">Pseudoalteromonas luteoviolacea NCIMB 1942</name>
    <dbReference type="NCBI Taxonomy" id="1365253"/>
    <lineage>
        <taxon>Bacteria</taxon>
        <taxon>Pseudomonadati</taxon>
        <taxon>Pseudomonadota</taxon>
        <taxon>Gammaproteobacteria</taxon>
        <taxon>Alteromonadales</taxon>
        <taxon>Pseudoalteromonadaceae</taxon>
        <taxon>Pseudoalteromonas</taxon>
    </lineage>
</organism>
<protein>
    <submittedName>
        <fullName evidence="1">Uncharacterized protein</fullName>
    </submittedName>
</protein>
<evidence type="ECO:0000313" key="2">
    <source>
        <dbReference type="Proteomes" id="UP000076587"/>
    </source>
</evidence>
<gene>
    <name evidence="1" type="ORF">N482_22180</name>
</gene>
<dbReference type="EMBL" id="AUXT01000007">
    <property type="protein sequence ID" value="KZN58521.1"/>
    <property type="molecule type" value="Genomic_DNA"/>
</dbReference>
<proteinExistence type="predicted"/>
<name>A0A167HTW0_9GAMM</name>